<evidence type="ECO:0000313" key="7">
    <source>
        <dbReference type="Proteomes" id="UP000195607"/>
    </source>
</evidence>
<dbReference type="EMBL" id="LT671858">
    <property type="protein sequence ID" value="SIM42765.1"/>
    <property type="molecule type" value="Genomic_DNA"/>
</dbReference>
<dbReference type="GeneID" id="41587748"/>
<dbReference type="Pfam" id="PF24681">
    <property type="entry name" value="Kelch_KLHDC2_KLHL20_DRC7"/>
    <property type="match status" value="1"/>
</dbReference>
<keyword evidence="6" id="KW-1185">Reference proteome</keyword>
<evidence type="ECO:0000256" key="2">
    <source>
        <dbReference type="ARBA" id="ARBA00022737"/>
    </source>
</evidence>
<gene>
    <name evidence="5" type="ORF">CPM_0418</name>
    <name evidence="4" type="ORF">CSP5_0446</name>
</gene>
<organism evidence="4 7">
    <name type="scientific">Cuniculiplasma divulgatum</name>
    <dbReference type="NCBI Taxonomy" id="1673428"/>
    <lineage>
        <taxon>Archaea</taxon>
        <taxon>Methanobacteriati</taxon>
        <taxon>Thermoplasmatota</taxon>
        <taxon>Thermoplasmata</taxon>
        <taxon>Thermoplasmatales</taxon>
        <taxon>Cuniculiplasmataceae</taxon>
        <taxon>Cuniculiplasma</taxon>
    </lineage>
</organism>
<dbReference type="STRING" id="1673428.CPM_0418"/>
<keyword evidence="3" id="KW-0472">Membrane</keyword>
<evidence type="ECO:0000256" key="3">
    <source>
        <dbReference type="SAM" id="Phobius"/>
    </source>
</evidence>
<feature type="transmembrane region" description="Helical" evidence="3">
    <location>
        <begin position="456"/>
        <end position="480"/>
    </location>
</feature>
<keyword evidence="1" id="KW-0880">Kelch repeat</keyword>
<reference evidence="4 7" key="1">
    <citation type="submission" date="2016-04" db="EMBL/GenBank/DDBJ databases">
        <authorList>
            <person name="Evans L.H."/>
            <person name="Alamgir A."/>
            <person name="Owens N."/>
            <person name="Weber N.D."/>
            <person name="Virtaneva K."/>
            <person name="Barbian K."/>
            <person name="Babar A."/>
            <person name="Rosenke K."/>
        </authorList>
    </citation>
    <scope>NUCLEOTIDE SEQUENCE [LARGE SCALE GENOMIC DNA]</scope>
    <source>
        <strain evidence="4">S5</strain>
        <strain evidence="7">S5(T) (JCM 30642 \VKM B-2941)</strain>
    </source>
</reference>
<evidence type="ECO:0000313" key="4">
    <source>
        <dbReference type="EMBL" id="SIM42765.1"/>
    </source>
</evidence>
<dbReference type="Proteomes" id="UP000187822">
    <property type="component" value="Chromosome I"/>
</dbReference>
<dbReference type="AlphaFoldDB" id="A0A1N5T3N4"/>
<sequence>MNSSGKSNGIMKFVVIAISLLTVMVFAFTFSGTPSISNGKAITVTPSVVQNSTVFKYQWMNDTSSIAPQPVSNSTMACFTPNSEVVMFGGMTMVNETIVNGKSTSYMLVKKTVNTTWIYNSKQWTKLTTSSSIPGLEGSTMNFYPRGDDIVLFGGENITSGGKMVLTSQTWIFTGFAWTPLKGLVVAPSARAFASSAYSSSISSIVLFGGNTSSGLSNSTWTFKDNSWKRVTTTGQIPAMEGAAMESLPNGNILLYGGFNGTYSDSTWLLNVTTMHWKNLNLNNNPGKLAFSNLKYFSFNNFLLLYGGVNSKGVATNSSWMFSPVSMSWKNMNINSPSPAYGQSMSVLEANDTIVLYGGLSTNNNEYINYTYQFQNNTYNWVEFQESGLPGNSTWGITLNSKTVKTTSNEVEFLLMAGTYGYTTIAPSGYTGQSGNITMYASFITQSISFSKIPSFFYYTYGLIAGIVIVILAYIGSMVYRKILK</sequence>
<evidence type="ECO:0000313" key="6">
    <source>
        <dbReference type="Proteomes" id="UP000187822"/>
    </source>
</evidence>
<protein>
    <submittedName>
        <fullName evidence="4">Cell surface protein containing PKD repeats</fullName>
    </submittedName>
</protein>
<dbReference type="Gene3D" id="2.120.10.80">
    <property type="entry name" value="Kelch-type beta propeller"/>
    <property type="match status" value="2"/>
</dbReference>
<dbReference type="InterPro" id="IPR015915">
    <property type="entry name" value="Kelch-typ_b-propeller"/>
</dbReference>
<reference evidence="6" key="3">
    <citation type="submission" date="2016-06" db="EMBL/GenBank/DDBJ databases">
        <authorList>
            <person name="Toshchakov V.S."/>
        </authorList>
    </citation>
    <scope>NUCLEOTIDE SEQUENCE [LARGE SCALE GENOMIC DNA]</scope>
    <source>
        <strain>PM4 (JCM 30641</strain>
        <strain evidence="6">\VKM B-2940)</strain>
    </source>
</reference>
<reference evidence="5" key="2">
    <citation type="submission" date="2016-06" db="EMBL/GenBank/DDBJ databases">
        <authorList>
            <person name="Olsen C.W."/>
            <person name="Carey S."/>
            <person name="Hinshaw L."/>
            <person name="Karasin A.I."/>
        </authorList>
    </citation>
    <scope>NUCLEOTIDE SEQUENCE [LARGE SCALE GENOMIC DNA]</scope>
    <source>
        <strain evidence="5">PM4</strain>
    </source>
</reference>
<keyword evidence="3" id="KW-0812">Transmembrane</keyword>
<dbReference type="SUPFAM" id="SSF117281">
    <property type="entry name" value="Kelch motif"/>
    <property type="match status" value="1"/>
</dbReference>
<keyword evidence="3" id="KW-1133">Transmembrane helix</keyword>
<keyword evidence="2" id="KW-0677">Repeat</keyword>
<dbReference type="PANTHER" id="PTHR46647">
    <property type="entry name" value="RAB9 EFFECTOR PROTEIN WITH KELCH MOTIFS"/>
    <property type="match status" value="1"/>
</dbReference>
<dbReference type="RefSeq" id="WP_021789088.1">
    <property type="nucleotide sequence ID" value="NZ_LT671858.1"/>
</dbReference>
<evidence type="ECO:0000313" key="5">
    <source>
        <dbReference type="EMBL" id="SJK84302.1"/>
    </source>
</evidence>
<dbReference type="PANTHER" id="PTHR46647:SF1">
    <property type="entry name" value="RAB9 EFFECTOR PROTEIN WITH KELCH MOTIFS"/>
    <property type="match status" value="1"/>
</dbReference>
<dbReference type="KEGG" id="cdiv:CPM_0418"/>
<accession>A0A1N5T3N4</accession>
<evidence type="ECO:0000256" key="1">
    <source>
        <dbReference type="ARBA" id="ARBA00022441"/>
    </source>
</evidence>
<name>A0A1N5T3N4_9ARCH</name>
<dbReference type="Proteomes" id="UP000195607">
    <property type="component" value="Chromosome I"/>
</dbReference>
<dbReference type="EMBL" id="LT719092">
    <property type="protein sequence ID" value="SJK84302.1"/>
    <property type="molecule type" value="Genomic_DNA"/>
</dbReference>
<proteinExistence type="predicted"/>
<dbReference type="InterPro" id="IPR052124">
    <property type="entry name" value="Rab9_kelch_effector"/>
</dbReference>